<dbReference type="Proteomes" id="UP000321638">
    <property type="component" value="Unassembled WGS sequence"/>
</dbReference>
<proteinExistence type="predicted"/>
<evidence type="ECO:0000313" key="2">
    <source>
        <dbReference type="Proteomes" id="UP000321638"/>
    </source>
</evidence>
<dbReference type="RefSeq" id="WP_147852568.1">
    <property type="nucleotide sequence ID" value="NZ_VDUZ01000091.1"/>
</dbReference>
<comment type="caution">
    <text evidence="1">The sequence shown here is derived from an EMBL/GenBank/DDBJ whole genome shotgun (WGS) entry which is preliminary data.</text>
</comment>
<accession>A0A5C8P678</accession>
<gene>
    <name evidence="1" type="ORF">FHP25_39735</name>
</gene>
<protein>
    <submittedName>
        <fullName evidence="1">Uncharacterized protein</fullName>
    </submittedName>
</protein>
<reference evidence="1 2" key="1">
    <citation type="submission" date="2019-06" db="EMBL/GenBank/DDBJ databases">
        <title>New taxonomy in bacterial strain CC-CFT640, isolated from vineyard.</title>
        <authorList>
            <person name="Lin S.-Y."/>
            <person name="Tsai C.-F."/>
            <person name="Young C.-C."/>
        </authorList>
    </citation>
    <scope>NUCLEOTIDE SEQUENCE [LARGE SCALE GENOMIC DNA]</scope>
    <source>
        <strain evidence="1 2">CC-CFT640</strain>
    </source>
</reference>
<dbReference type="AlphaFoldDB" id="A0A5C8P678"/>
<organism evidence="1 2">
    <name type="scientific">Vineibacter terrae</name>
    <dbReference type="NCBI Taxonomy" id="2586908"/>
    <lineage>
        <taxon>Bacteria</taxon>
        <taxon>Pseudomonadati</taxon>
        <taxon>Pseudomonadota</taxon>
        <taxon>Alphaproteobacteria</taxon>
        <taxon>Hyphomicrobiales</taxon>
        <taxon>Vineibacter</taxon>
    </lineage>
</organism>
<name>A0A5C8P678_9HYPH</name>
<sequence length="176" mass="20424">MPQLPSGLTLALSRDAIIEHAENWFRCPDGHFWLWLPAPEMGPPPYDLHAEITSMPEHVEVPANRQDVKKFIRVLEMRDDGNYGWRGEWLAEFPKYRDLDATDAAAWTAWLGKPEIETFLDETIEHCLRMAEAARTAVGYVVGAVDEPLPPEADRADRWVKMRFWDRVPWRKRRGS</sequence>
<keyword evidence="2" id="KW-1185">Reference proteome</keyword>
<evidence type="ECO:0000313" key="1">
    <source>
        <dbReference type="EMBL" id="TXL69267.1"/>
    </source>
</evidence>
<dbReference type="EMBL" id="VDUZ01000091">
    <property type="protein sequence ID" value="TXL69267.1"/>
    <property type="molecule type" value="Genomic_DNA"/>
</dbReference>